<name>A0A1M6YWT6_9BACT</name>
<evidence type="ECO:0000313" key="8">
    <source>
        <dbReference type="EMBL" id="SHL22590.1"/>
    </source>
</evidence>
<feature type="domain" description="SusD-like N-terminal" evidence="7">
    <location>
        <begin position="99"/>
        <end position="231"/>
    </location>
</feature>
<evidence type="ECO:0000259" key="7">
    <source>
        <dbReference type="Pfam" id="PF14322"/>
    </source>
</evidence>
<dbReference type="InterPro" id="IPR011990">
    <property type="entry name" value="TPR-like_helical_dom_sf"/>
</dbReference>
<dbReference type="Pfam" id="PF14322">
    <property type="entry name" value="SusD-like_3"/>
    <property type="match status" value="1"/>
</dbReference>
<organism evidence="8 9">
    <name type="scientific">Chitinophaga jiangningensis</name>
    <dbReference type="NCBI Taxonomy" id="1419482"/>
    <lineage>
        <taxon>Bacteria</taxon>
        <taxon>Pseudomonadati</taxon>
        <taxon>Bacteroidota</taxon>
        <taxon>Chitinophagia</taxon>
        <taxon>Chitinophagales</taxon>
        <taxon>Chitinophagaceae</taxon>
        <taxon>Chitinophaga</taxon>
    </lineage>
</organism>
<dbReference type="OrthoDB" id="5694214at2"/>
<dbReference type="InterPro" id="IPR033985">
    <property type="entry name" value="SusD-like_N"/>
</dbReference>
<keyword evidence="3" id="KW-0732">Signal</keyword>
<evidence type="ECO:0000256" key="3">
    <source>
        <dbReference type="ARBA" id="ARBA00022729"/>
    </source>
</evidence>
<proteinExistence type="inferred from homology"/>
<dbReference type="Proteomes" id="UP000184420">
    <property type="component" value="Unassembled WGS sequence"/>
</dbReference>
<dbReference type="Gene3D" id="1.25.40.390">
    <property type="match status" value="1"/>
</dbReference>
<dbReference type="EMBL" id="FRBL01000002">
    <property type="protein sequence ID" value="SHL22590.1"/>
    <property type="molecule type" value="Genomic_DNA"/>
</dbReference>
<evidence type="ECO:0000256" key="2">
    <source>
        <dbReference type="ARBA" id="ARBA00006275"/>
    </source>
</evidence>
<comment type="subcellular location">
    <subcellularLocation>
        <location evidence="1">Cell outer membrane</location>
    </subcellularLocation>
</comment>
<keyword evidence="4" id="KW-0472">Membrane</keyword>
<protein>
    <submittedName>
        <fullName evidence="8">Starch-binding associating with outer membrane</fullName>
    </submittedName>
</protein>
<accession>A0A1M6YWT6</accession>
<evidence type="ECO:0000256" key="4">
    <source>
        <dbReference type="ARBA" id="ARBA00023136"/>
    </source>
</evidence>
<dbReference type="Pfam" id="PF07980">
    <property type="entry name" value="SusD_RagB"/>
    <property type="match status" value="1"/>
</dbReference>
<evidence type="ECO:0000256" key="1">
    <source>
        <dbReference type="ARBA" id="ARBA00004442"/>
    </source>
</evidence>
<reference evidence="8 9" key="1">
    <citation type="submission" date="2016-11" db="EMBL/GenBank/DDBJ databases">
        <authorList>
            <person name="Jaros S."/>
            <person name="Januszkiewicz K."/>
            <person name="Wedrychowicz H."/>
        </authorList>
    </citation>
    <scope>NUCLEOTIDE SEQUENCE [LARGE SCALE GENOMIC DNA]</scope>
    <source>
        <strain evidence="8 9">DSM 27406</strain>
    </source>
</reference>
<keyword evidence="9" id="KW-1185">Reference proteome</keyword>
<evidence type="ECO:0000256" key="5">
    <source>
        <dbReference type="ARBA" id="ARBA00023237"/>
    </source>
</evidence>
<evidence type="ECO:0000259" key="6">
    <source>
        <dbReference type="Pfam" id="PF07980"/>
    </source>
</evidence>
<dbReference type="InterPro" id="IPR012944">
    <property type="entry name" value="SusD_RagB_dom"/>
</dbReference>
<comment type="similarity">
    <text evidence="2">Belongs to the SusD family.</text>
</comment>
<keyword evidence="5" id="KW-0998">Cell outer membrane</keyword>
<feature type="domain" description="RagB/SusD" evidence="6">
    <location>
        <begin position="380"/>
        <end position="609"/>
    </location>
</feature>
<gene>
    <name evidence="8" type="ORF">SAMN05444266_102520</name>
</gene>
<dbReference type="GO" id="GO:0009279">
    <property type="term" value="C:cell outer membrane"/>
    <property type="evidence" value="ECO:0007669"/>
    <property type="project" value="UniProtKB-SubCell"/>
</dbReference>
<dbReference type="SUPFAM" id="SSF48452">
    <property type="entry name" value="TPR-like"/>
    <property type="match status" value="1"/>
</dbReference>
<sequence>MRKRTLYTILAAAGILTVASCKKYLAVDSPSTVLLDDVYNSVSNTNSAIVGTYAMLIGDNGYGSRIATLFPQSGDDFRTSGDYNADDRRGISCYGASPANTDLPNCFNQLFKGIERANNCIKYIPLSKPYTSGSENDKKMMRKMLGEALTLRAQFYYEAVRNWGDLPAHFVPAADLTDPYLPRTNQDSILDHIIADLATAEELVPWRSESPDQNIRITKAAVKGLRARIALARGGYALRTASKTMERGSDYKKYYQIAMDECKDIMDHPTEHSLNPVYENLFKTLHSATRLDNEHELIFEVGAFGGNASSDSKLGYYNGMRHNASSKYGGGGGGINAIPTYFYEFDSIGDIRRDVTLNSFEIDADSKKIATTGAAMTDGKFRRSWTSIIGTAQNLAVNWPILRFADVLLMYAEADNEINGAPSATAQDALLKVRKRAYVGYESRIPAIPQDKEGFFKAIVQERLLEFGGEGIRKYDLIRWNLIAAKFAETKDKLREFMNGTGRYANVPAYIYTKAAPYAVKSSGEEMATMDLYGGAPAKVFFEPGLGTSSAPSGSGYTSKAWRASVTEDYISGDRKGYVRYFEANKKELFPIPLDAMNSNYKLEQNFGYK</sequence>
<evidence type="ECO:0000313" key="9">
    <source>
        <dbReference type="Proteomes" id="UP000184420"/>
    </source>
</evidence>
<dbReference type="AlphaFoldDB" id="A0A1M6YWT6"/>
<dbReference type="STRING" id="1419482.SAMN05444266_102520"/>
<dbReference type="RefSeq" id="WP_073079352.1">
    <property type="nucleotide sequence ID" value="NZ_FRBL01000002.1"/>
</dbReference>
<dbReference type="PROSITE" id="PS51257">
    <property type="entry name" value="PROKAR_LIPOPROTEIN"/>
    <property type="match status" value="1"/>
</dbReference>